<dbReference type="OrthoDB" id="10501974at2759"/>
<accession>A0A8K0D8V8</accession>
<dbReference type="Proteomes" id="UP000801492">
    <property type="component" value="Unassembled WGS sequence"/>
</dbReference>
<reference evidence="4" key="1">
    <citation type="submission" date="2019-08" db="EMBL/GenBank/DDBJ databases">
        <title>The genome of the North American firefly Photinus pyralis.</title>
        <authorList>
            <consortium name="Photinus pyralis genome working group"/>
            <person name="Fallon T.R."/>
            <person name="Sander Lower S.E."/>
            <person name="Weng J.-K."/>
        </authorList>
    </citation>
    <scope>NUCLEOTIDE SEQUENCE</scope>
    <source>
        <strain evidence="4">TRF0915ILg1</strain>
        <tissue evidence="4">Whole body</tissue>
    </source>
</reference>
<gene>
    <name evidence="4" type="ORF">ILUMI_04498</name>
</gene>
<sequence length="350" mass="39742">MAKWLIIIIISLMVAAVKCGINLRIFENLNDVFILITNKTLEATNDKNLSLTCKAFDSVGNDINDDDIIWGKKGKGIKFFTNFYLSSDLNFTPIKLNNEGQYFCGSLKYGLYKIIFIIVKEQFLNSSNVYLKKKRWKRTDVDSVTLFPKTFISNYYETTTAPKIDNLYPDNQHQPFDYNNNDYSSDRVHSRRKDYSYAGVITAIVAVILVIGAVLYRLMKRLDILYAETPQRTSNVEPACEHPTCGQYCTMAVNHNRENNIRDLYHGVHMPANANTISSNRISTPTLLSPLTNTTADNQASSVIDLPPSYDSSVNHLNGKYDSPPTYYEAISYISGNPNGQLRNFNKTHM</sequence>
<keyword evidence="1" id="KW-1133">Transmembrane helix</keyword>
<dbReference type="EMBL" id="VTPC01001511">
    <property type="protein sequence ID" value="KAF2901685.1"/>
    <property type="molecule type" value="Genomic_DNA"/>
</dbReference>
<keyword evidence="5" id="KW-1185">Reference proteome</keyword>
<dbReference type="InterPro" id="IPR036179">
    <property type="entry name" value="Ig-like_dom_sf"/>
</dbReference>
<evidence type="ECO:0000313" key="4">
    <source>
        <dbReference type="EMBL" id="KAF2901685.1"/>
    </source>
</evidence>
<keyword evidence="2" id="KW-0732">Signal</keyword>
<feature type="domain" description="Ig-like" evidence="3">
    <location>
        <begin position="31"/>
        <end position="104"/>
    </location>
</feature>
<dbReference type="PROSITE" id="PS50835">
    <property type="entry name" value="IG_LIKE"/>
    <property type="match status" value="1"/>
</dbReference>
<proteinExistence type="predicted"/>
<evidence type="ECO:0000259" key="3">
    <source>
        <dbReference type="PROSITE" id="PS50835"/>
    </source>
</evidence>
<feature type="signal peptide" evidence="2">
    <location>
        <begin position="1"/>
        <end position="19"/>
    </location>
</feature>
<evidence type="ECO:0000256" key="2">
    <source>
        <dbReference type="SAM" id="SignalP"/>
    </source>
</evidence>
<evidence type="ECO:0000313" key="5">
    <source>
        <dbReference type="Proteomes" id="UP000801492"/>
    </source>
</evidence>
<comment type="caution">
    <text evidence="4">The sequence shown here is derived from an EMBL/GenBank/DDBJ whole genome shotgun (WGS) entry which is preliminary data.</text>
</comment>
<name>A0A8K0D8V8_IGNLU</name>
<dbReference type="InterPro" id="IPR007110">
    <property type="entry name" value="Ig-like_dom"/>
</dbReference>
<dbReference type="AlphaFoldDB" id="A0A8K0D8V8"/>
<feature type="transmembrane region" description="Helical" evidence="1">
    <location>
        <begin position="195"/>
        <end position="216"/>
    </location>
</feature>
<keyword evidence="1" id="KW-0812">Transmembrane</keyword>
<evidence type="ECO:0000256" key="1">
    <source>
        <dbReference type="SAM" id="Phobius"/>
    </source>
</evidence>
<organism evidence="4 5">
    <name type="scientific">Ignelater luminosus</name>
    <name type="common">Cucubano</name>
    <name type="synonym">Pyrophorus luminosus</name>
    <dbReference type="NCBI Taxonomy" id="2038154"/>
    <lineage>
        <taxon>Eukaryota</taxon>
        <taxon>Metazoa</taxon>
        <taxon>Ecdysozoa</taxon>
        <taxon>Arthropoda</taxon>
        <taxon>Hexapoda</taxon>
        <taxon>Insecta</taxon>
        <taxon>Pterygota</taxon>
        <taxon>Neoptera</taxon>
        <taxon>Endopterygota</taxon>
        <taxon>Coleoptera</taxon>
        <taxon>Polyphaga</taxon>
        <taxon>Elateriformia</taxon>
        <taxon>Elateroidea</taxon>
        <taxon>Elateridae</taxon>
        <taxon>Agrypninae</taxon>
        <taxon>Pyrophorini</taxon>
        <taxon>Ignelater</taxon>
    </lineage>
</organism>
<feature type="chain" id="PRO_5035418631" description="Ig-like domain-containing protein" evidence="2">
    <location>
        <begin position="20"/>
        <end position="350"/>
    </location>
</feature>
<dbReference type="SUPFAM" id="SSF48726">
    <property type="entry name" value="Immunoglobulin"/>
    <property type="match status" value="1"/>
</dbReference>
<protein>
    <recommendedName>
        <fullName evidence="3">Ig-like domain-containing protein</fullName>
    </recommendedName>
</protein>
<keyword evidence="1" id="KW-0472">Membrane</keyword>